<dbReference type="GO" id="GO:0033149">
    <property type="term" value="F:FFAT motif binding"/>
    <property type="evidence" value="ECO:0007669"/>
    <property type="project" value="TreeGrafter"/>
</dbReference>
<dbReference type="InterPro" id="IPR016763">
    <property type="entry name" value="VAP"/>
</dbReference>
<dbReference type="PIRSF" id="PIRSF019693">
    <property type="entry name" value="VAMP-associated"/>
    <property type="match status" value="1"/>
</dbReference>
<keyword evidence="10" id="KW-1185">Reference proteome</keyword>
<dbReference type="GO" id="GO:0005789">
    <property type="term" value="C:endoplasmic reticulum membrane"/>
    <property type="evidence" value="ECO:0007669"/>
    <property type="project" value="InterPro"/>
</dbReference>
<organism evidence="10 11">
    <name type="scientific">Drosophila hydei</name>
    <name type="common">Fruit fly</name>
    <dbReference type="NCBI Taxonomy" id="7224"/>
    <lineage>
        <taxon>Eukaryota</taxon>
        <taxon>Metazoa</taxon>
        <taxon>Ecdysozoa</taxon>
        <taxon>Arthropoda</taxon>
        <taxon>Hexapoda</taxon>
        <taxon>Insecta</taxon>
        <taxon>Pterygota</taxon>
        <taxon>Neoptera</taxon>
        <taxon>Endopterygota</taxon>
        <taxon>Diptera</taxon>
        <taxon>Brachycera</taxon>
        <taxon>Muscomorpha</taxon>
        <taxon>Ephydroidea</taxon>
        <taxon>Drosophilidae</taxon>
        <taxon>Drosophila</taxon>
    </lineage>
</organism>
<dbReference type="Gene3D" id="2.60.40.10">
    <property type="entry name" value="Immunoglobulins"/>
    <property type="match status" value="1"/>
</dbReference>
<dbReference type="PROSITE" id="PS50202">
    <property type="entry name" value="MSP"/>
    <property type="match status" value="1"/>
</dbReference>
<keyword evidence="5 8" id="KW-0472">Membrane</keyword>
<comment type="similarity">
    <text evidence="2">Belongs to the VAMP-associated protein (VAP) (TC 9.B.17) family.</text>
</comment>
<sequence length="290" mass="31746">MNKHEAKQLTKSSNILSTQKQLSHIANIPNWNDAIGQRLCIYASPFNRPVVTIMTLKNKSVRTLVFKIKTTAPKRYCVRPNIGKIPSYRTTQVEICLQPFMYDQQEKNKHKFMVQSVLAPPDADLTDLNKLWKELEPEQLMDAKLKCVFEMPPIEANPENNSASGGVGGAGSASAGGSGGSNAPASLSSGEALKSDATVASTVMSSNLSDAEYAEALTAELRELRDLNGELRKENLHLKDQVTRYRSSPAAKQINEPYAPVLAEKQIPIFYIAIAIAAAFLGLLLGKFLL</sequence>
<dbReference type="AlphaFoldDB" id="A0A6J2SUS5"/>
<evidence type="ECO:0000256" key="5">
    <source>
        <dbReference type="ARBA" id="ARBA00023136"/>
    </source>
</evidence>
<keyword evidence="6" id="KW-0175">Coiled coil</keyword>
<evidence type="ECO:0000313" key="10">
    <source>
        <dbReference type="Proteomes" id="UP000504633"/>
    </source>
</evidence>
<dbReference type="Pfam" id="PF00635">
    <property type="entry name" value="Motile_Sperm"/>
    <property type="match status" value="1"/>
</dbReference>
<dbReference type="Proteomes" id="UP000504633">
    <property type="component" value="Unplaced"/>
</dbReference>
<evidence type="ECO:0000256" key="6">
    <source>
        <dbReference type="SAM" id="Coils"/>
    </source>
</evidence>
<dbReference type="InterPro" id="IPR000535">
    <property type="entry name" value="MSP_dom"/>
</dbReference>
<comment type="subcellular location">
    <subcellularLocation>
        <location evidence="1">Membrane</location>
        <topology evidence="1">Single-pass type IV membrane protein</topology>
    </subcellularLocation>
</comment>
<dbReference type="GO" id="GO:0005886">
    <property type="term" value="C:plasma membrane"/>
    <property type="evidence" value="ECO:0007669"/>
    <property type="project" value="TreeGrafter"/>
</dbReference>
<dbReference type="PANTHER" id="PTHR10809">
    <property type="entry name" value="VESICLE-ASSOCIATED MEMBRANE PROTEIN-ASSOCIATED PROTEIN"/>
    <property type="match status" value="1"/>
</dbReference>
<proteinExistence type="inferred from homology"/>
<dbReference type="GeneID" id="111596324"/>
<dbReference type="PANTHER" id="PTHR10809:SF6">
    <property type="entry name" value="AT11025P-RELATED"/>
    <property type="match status" value="1"/>
</dbReference>
<evidence type="ECO:0000259" key="9">
    <source>
        <dbReference type="PROSITE" id="PS50202"/>
    </source>
</evidence>
<name>A0A6J2SUS5_DROHY</name>
<evidence type="ECO:0000256" key="3">
    <source>
        <dbReference type="ARBA" id="ARBA00022692"/>
    </source>
</evidence>
<gene>
    <name evidence="11" type="primary">LOC111596324</name>
</gene>
<accession>A0A6J2SUS5</accession>
<dbReference type="OrthoDB" id="264603at2759"/>
<evidence type="ECO:0000256" key="4">
    <source>
        <dbReference type="ARBA" id="ARBA00022989"/>
    </source>
</evidence>
<evidence type="ECO:0000256" key="7">
    <source>
        <dbReference type="SAM" id="MobiDB-lite"/>
    </source>
</evidence>
<dbReference type="InterPro" id="IPR013783">
    <property type="entry name" value="Ig-like_fold"/>
</dbReference>
<dbReference type="GO" id="GO:0061817">
    <property type="term" value="P:endoplasmic reticulum-plasma membrane tethering"/>
    <property type="evidence" value="ECO:0007669"/>
    <property type="project" value="TreeGrafter"/>
</dbReference>
<dbReference type="CTD" id="31349"/>
<feature type="transmembrane region" description="Helical" evidence="8">
    <location>
        <begin position="269"/>
        <end position="289"/>
    </location>
</feature>
<dbReference type="GO" id="GO:0090158">
    <property type="term" value="P:endoplasmic reticulum membrane organization"/>
    <property type="evidence" value="ECO:0007669"/>
    <property type="project" value="TreeGrafter"/>
</dbReference>
<evidence type="ECO:0000313" key="11">
    <source>
        <dbReference type="RefSeq" id="XP_030079962.1"/>
    </source>
</evidence>
<dbReference type="InterPro" id="IPR008962">
    <property type="entry name" value="PapD-like_sf"/>
</dbReference>
<dbReference type="SUPFAM" id="SSF49354">
    <property type="entry name" value="PapD-like"/>
    <property type="match status" value="1"/>
</dbReference>
<feature type="domain" description="MSP" evidence="9">
    <location>
        <begin position="24"/>
        <end position="150"/>
    </location>
</feature>
<reference evidence="11" key="1">
    <citation type="submission" date="2025-08" db="UniProtKB">
        <authorList>
            <consortium name="RefSeq"/>
        </authorList>
    </citation>
    <scope>IDENTIFICATION</scope>
    <source>
        <strain evidence="11">15085-1641.00</strain>
        <tissue evidence="11">Whole body</tissue>
    </source>
</reference>
<feature type="region of interest" description="Disordered" evidence="7">
    <location>
        <begin position="158"/>
        <end position="189"/>
    </location>
</feature>
<dbReference type="KEGG" id="dhe:111596324"/>
<keyword evidence="4 8" id="KW-1133">Transmembrane helix</keyword>
<protein>
    <submittedName>
        <fullName evidence="11">Vesicle-associated membrane protein-associated protein B isoform X1</fullName>
    </submittedName>
</protein>
<evidence type="ECO:0000256" key="2">
    <source>
        <dbReference type="ARBA" id="ARBA00008932"/>
    </source>
</evidence>
<evidence type="ECO:0000256" key="1">
    <source>
        <dbReference type="ARBA" id="ARBA00004211"/>
    </source>
</evidence>
<dbReference type="RefSeq" id="XP_030079962.1">
    <property type="nucleotide sequence ID" value="XM_030224102.1"/>
</dbReference>
<feature type="coiled-coil region" evidence="6">
    <location>
        <begin position="214"/>
        <end position="241"/>
    </location>
</feature>
<evidence type="ECO:0000256" key="8">
    <source>
        <dbReference type="SAM" id="Phobius"/>
    </source>
</evidence>
<keyword evidence="3 8" id="KW-0812">Transmembrane</keyword>
<feature type="compositionally biased region" description="Gly residues" evidence="7">
    <location>
        <begin position="165"/>
        <end position="180"/>
    </location>
</feature>